<feature type="compositionally biased region" description="Acidic residues" evidence="1">
    <location>
        <begin position="585"/>
        <end position="600"/>
    </location>
</feature>
<protein>
    <recommendedName>
        <fullName evidence="2">Myb-like domain-containing protein</fullName>
    </recommendedName>
</protein>
<dbReference type="GeneID" id="96007381"/>
<feature type="compositionally biased region" description="Basic and acidic residues" evidence="1">
    <location>
        <begin position="604"/>
        <end position="616"/>
    </location>
</feature>
<dbReference type="RefSeq" id="XP_069228821.1">
    <property type="nucleotide sequence ID" value="XM_069374543.1"/>
</dbReference>
<feature type="compositionally biased region" description="Basic and acidic residues" evidence="1">
    <location>
        <begin position="28"/>
        <end position="37"/>
    </location>
</feature>
<reference evidence="3 4" key="1">
    <citation type="journal article" date="2020" name="Microbiol. Resour. Announc.">
        <title>Draft Genome Sequence of a Cladosporium Species Isolated from the Mesophotic Ascidian Didemnum maculosum.</title>
        <authorList>
            <person name="Gioti A."/>
            <person name="Siaperas R."/>
            <person name="Nikolaivits E."/>
            <person name="Le Goff G."/>
            <person name="Ouazzani J."/>
            <person name="Kotoulas G."/>
            <person name="Topakas E."/>
        </authorList>
    </citation>
    <scope>NUCLEOTIDE SEQUENCE [LARGE SCALE GENOMIC DNA]</scope>
    <source>
        <strain evidence="3 4">TM138-S3</strain>
    </source>
</reference>
<dbReference type="AlphaFoldDB" id="A0AB34KQY9"/>
<feature type="region of interest" description="Disordered" evidence="1">
    <location>
        <begin position="466"/>
        <end position="673"/>
    </location>
</feature>
<comment type="caution">
    <text evidence="3">The sequence shown here is derived from an EMBL/GenBank/DDBJ whole genome shotgun (WGS) entry which is preliminary data.</text>
</comment>
<feature type="compositionally biased region" description="Polar residues" evidence="1">
    <location>
        <begin position="15"/>
        <end position="27"/>
    </location>
</feature>
<accession>A0AB34KQY9</accession>
<feature type="region of interest" description="Disordered" evidence="1">
    <location>
        <begin position="1"/>
        <end position="65"/>
    </location>
</feature>
<feature type="domain" description="Myb-like" evidence="2">
    <location>
        <begin position="700"/>
        <end position="764"/>
    </location>
</feature>
<dbReference type="InterPro" id="IPR001005">
    <property type="entry name" value="SANT/Myb"/>
</dbReference>
<dbReference type="SMART" id="SM00717">
    <property type="entry name" value="SANT"/>
    <property type="match status" value="1"/>
</dbReference>
<evidence type="ECO:0000256" key="1">
    <source>
        <dbReference type="SAM" id="MobiDB-lite"/>
    </source>
</evidence>
<evidence type="ECO:0000259" key="2">
    <source>
        <dbReference type="SMART" id="SM00717"/>
    </source>
</evidence>
<sequence>MARLAASAQSAARQGSTPVRSTRATRAQSHEPDEAHAQRRSARNAKPAGAENATSVEVPENASGKDLMTVDEDALEEDQNIDLNLHGFDQAQQHAPNHGMSPARTSAISGTTIKTSFSMEEVEELDSDVMLDSLKSFNDATEALLEILVPTQAEDLGAVWEEIATEGTKAYKLYQKRLSAFLLYKSDYTTTQDYVRPHNVSRALFDVRSVDEIPPGTPTPDSVLYKANLAYLLHLLLIKFDGPGISAAESTEILEGADQAFPTVVAGPFYDPMALNISLQITRQLAINRMASFVEDPQYNPQGLATHAFFSEDDEENKQVYRHGHALHLDSVSDQESRAALDRIYSIVNALKEPYGDDASEIDPVEAAKGLRETFPWRAFVEDTLVQYFAHRKFQLDSEMQAAHGMNNLDVQIKHAVANKEDLKALGSLTVKVAQSSGKSKMSAPPDEIRRLKAFAQAANTPTVATARMAPVAQMTTSSTSIHHQDDYPQSAEHDEPATGPSRSSIHDLSEFQNLQAAQKQKAGSKGKGRSFNDRQAGARRVEWDEDPQSQYTGSPQTQSGLGKRSRAGEQLRSSPAKRSRVHEEDWEPTQDGGPDDEPAFETKASDDAAADERRRQAPSAHQSAPSELRQPYYTRPASEVDAQGFQQSSPQRRNPGAAIPGPADPPSTTSEYPYSQQYEQAARLAKQQRVRHHAPVARSRHAWSPEETNALMKYIQEWPEEDSLHYASIKRMDSSADGYKAFNSPTERTAEDIRFRARNMKVNMLLSRAEMHPNWSKVQLAKKEIDKLHGRGIPYVQNGLRGTATADSLDQDA</sequence>
<organism evidence="3 4">
    <name type="scientific">Cladosporium halotolerans</name>
    <dbReference type="NCBI Taxonomy" id="1052096"/>
    <lineage>
        <taxon>Eukaryota</taxon>
        <taxon>Fungi</taxon>
        <taxon>Dikarya</taxon>
        <taxon>Ascomycota</taxon>
        <taxon>Pezizomycotina</taxon>
        <taxon>Dothideomycetes</taxon>
        <taxon>Dothideomycetidae</taxon>
        <taxon>Cladosporiales</taxon>
        <taxon>Cladosporiaceae</taxon>
        <taxon>Cladosporium</taxon>
    </lineage>
</organism>
<gene>
    <name evidence="3" type="ORF">WHR41_05938</name>
</gene>
<dbReference type="EMBL" id="JAAQHG020000018">
    <property type="protein sequence ID" value="KAL1585715.1"/>
    <property type="molecule type" value="Genomic_DNA"/>
</dbReference>
<dbReference type="Proteomes" id="UP000803884">
    <property type="component" value="Unassembled WGS sequence"/>
</dbReference>
<evidence type="ECO:0000313" key="3">
    <source>
        <dbReference type="EMBL" id="KAL1585715.1"/>
    </source>
</evidence>
<evidence type="ECO:0000313" key="4">
    <source>
        <dbReference type="Proteomes" id="UP000803884"/>
    </source>
</evidence>
<feature type="compositionally biased region" description="Basic and acidic residues" evidence="1">
    <location>
        <begin position="483"/>
        <end position="497"/>
    </location>
</feature>
<feature type="compositionally biased region" description="Polar residues" evidence="1">
    <location>
        <begin position="549"/>
        <end position="561"/>
    </location>
</feature>
<name>A0AB34KQY9_9PEZI</name>
<feature type="compositionally biased region" description="Low complexity" evidence="1">
    <location>
        <begin position="1"/>
        <end position="14"/>
    </location>
</feature>
<dbReference type="CDD" id="cd00167">
    <property type="entry name" value="SANT"/>
    <property type="match status" value="1"/>
</dbReference>
<keyword evidence="4" id="KW-1185">Reference proteome</keyword>
<proteinExistence type="predicted"/>